<comment type="subcellular location">
    <subcellularLocation>
        <location evidence="1">Nucleus</location>
    </subcellularLocation>
</comment>
<proteinExistence type="evidence at transcript level"/>
<evidence type="ECO:0000259" key="7">
    <source>
        <dbReference type="PROSITE" id="PS50888"/>
    </source>
</evidence>
<organism evidence="8">
    <name type="scientific">Salvia miltiorrhiza</name>
    <name type="common">Chinese sage</name>
    <dbReference type="NCBI Taxonomy" id="226208"/>
    <lineage>
        <taxon>Eukaryota</taxon>
        <taxon>Viridiplantae</taxon>
        <taxon>Streptophyta</taxon>
        <taxon>Embryophyta</taxon>
        <taxon>Tracheophyta</taxon>
        <taxon>Spermatophyta</taxon>
        <taxon>Magnoliopsida</taxon>
        <taxon>eudicotyledons</taxon>
        <taxon>Gunneridae</taxon>
        <taxon>Pentapetalae</taxon>
        <taxon>asterids</taxon>
        <taxon>lamiids</taxon>
        <taxon>Lamiales</taxon>
        <taxon>Lamiaceae</taxon>
        <taxon>Nepetoideae</taxon>
        <taxon>Mentheae</taxon>
        <taxon>Salviinae</taxon>
        <taxon>Salvia</taxon>
        <taxon>Salvia incertae sedis</taxon>
    </lineage>
</organism>
<dbReference type="EMBL" id="KP257506">
    <property type="protein sequence ID" value="AKN09608.1"/>
    <property type="molecule type" value="mRNA"/>
</dbReference>
<evidence type="ECO:0000313" key="8">
    <source>
        <dbReference type="EMBL" id="AKN09608.1"/>
    </source>
</evidence>
<dbReference type="InterPro" id="IPR011598">
    <property type="entry name" value="bHLH_dom"/>
</dbReference>
<dbReference type="GO" id="GO:0005634">
    <property type="term" value="C:nucleus"/>
    <property type="evidence" value="ECO:0007669"/>
    <property type="project" value="UniProtKB-SubCell"/>
</dbReference>
<feature type="compositionally biased region" description="Basic residues" evidence="6">
    <location>
        <begin position="124"/>
        <end position="136"/>
    </location>
</feature>
<dbReference type="GO" id="GO:0048766">
    <property type="term" value="P:root hair initiation"/>
    <property type="evidence" value="ECO:0007669"/>
    <property type="project" value="UniProtKB-ARBA"/>
</dbReference>
<dbReference type="Pfam" id="PF00010">
    <property type="entry name" value="HLH"/>
    <property type="match status" value="1"/>
</dbReference>
<dbReference type="Gene3D" id="4.10.280.10">
    <property type="entry name" value="Helix-loop-helix DNA-binding domain"/>
    <property type="match status" value="1"/>
</dbReference>
<feature type="domain" description="BHLH" evidence="7">
    <location>
        <begin position="195"/>
        <end position="244"/>
    </location>
</feature>
<dbReference type="PANTHER" id="PTHR16223">
    <property type="entry name" value="TRANSCRIPTION FACTOR BHLH83-RELATED"/>
    <property type="match status" value="1"/>
</dbReference>
<keyword evidence="4" id="KW-0804">Transcription</keyword>
<feature type="region of interest" description="Disordered" evidence="6">
    <location>
        <begin position="114"/>
        <end position="204"/>
    </location>
</feature>
<dbReference type="GO" id="GO:0000981">
    <property type="term" value="F:DNA-binding transcription factor activity, RNA polymerase II-specific"/>
    <property type="evidence" value="ECO:0007669"/>
    <property type="project" value="TreeGrafter"/>
</dbReference>
<dbReference type="AlphaFoldDB" id="A0A0H3Y7K4"/>
<evidence type="ECO:0000256" key="3">
    <source>
        <dbReference type="ARBA" id="ARBA00023125"/>
    </source>
</evidence>
<feature type="compositionally biased region" description="Low complexity" evidence="6">
    <location>
        <begin position="160"/>
        <end position="173"/>
    </location>
</feature>
<keyword evidence="5" id="KW-0539">Nucleus</keyword>
<dbReference type="CDD" id="cd11454">
    <property type="entry name" value="bHLH_AtIND_like"/>
    <property type="match status" value="1"/>
</dbReference>
<protein>
    <submittedName>
        <fullName evidence="8">Basic helix-loop-helix transcription factor</fullName>
    </submittedName>
</protein>
<feature type="compositionally biased region" description="Low complexity" evidence="6">
    <location>
        <begin position="137"/>
        <end position="146"/>
    </location>
</feature>
<keyword evidence="3" id="KW-0238">DNA-binding</keyword>
<dbReference type="InterPro" id="IPR036638">
    <property type="entry name" value="HLH_DNA-bd_sf"/>
</dbReference>
<evidence type="ECO:0000256" key="2">
    <source>
        <dbReference type="ARBA" id="ARBA00023015"/>
    </source>
</evidence>
<dbReference type="PANTHER" id="PTHR16223:SF365">
    <property type="entry name" value="BHLH DOMAIN-CONTAINING PROTEIN"/>
    <property type="match status" value="1"/>
</dbReference>
<accession>A0A0H3Y7K4</accession>
<evidence type="ECO:0000256" key="4">
    <source>
        <dbReference type="ARBA" id="ARBA00023163"/>
    </source>
</evidence>
<sequence>MEAVEAFLDGEWESLSKLFSCEDSDAVMHCNSDNLFPYSWNNGGEFDANLYNNNVDHGSFHSVSQESSSSDQNERSLLDHSFPDDLMEEILHLKAQMLCNDDLDNADDSCNLKRKQAHNSSQPSKKRPRVAKKAKRAAQAQAQATNNDEEMNNGGGGGATVNAVGQSSSICSSEGEESESKGSTSMPKNKATKTPATDAQSLYARKRRERINERLRILQNLVPNGTKVDISTMLEEAVQYVKFLQLQIKLLSSDDKWMYAPIAYNGMDMGLYQRIAPNL</sequence>
<dbReference type="SUPFAM" id="SSF47459">
    <property type="entry name" value="HLH, helix-loop-helix DNA-binding domain"/>
    <property type="match status" value="1"/>
</dbReference>
<reference evidence="8" key="1">
    <citation type="submission" date="2014-12" db="EMBL/GenBank/DDBJ databases">
        <title>Genome-wide characterization and analysis of bHLH transcription factors related to tanshinones biosynthesis in Salvia miltiorrhiza.</title>
        <authorList>
            <person name="Zhang X."/>
            <person name="Song J."/>
        </authorList>
    </citation>
    <scope>NUCLEOTIDE SEQUENCE</scope>
</reference>
<evidence type="ECO:0000256" key="1">
    <source>
        <dbReference type="ARBA" id="ARBA00004123"/>
    </source>
</evidence>
<evidence type="ECO:0000256" key="6">
    <source>
        <dbReference type="SAM" id="MobiDB-lite"/>
    </source>
</evidence>
<dbReference type="SMART" id="SM00353">
    <property type="entry name" value="HLH"/>
    <property type="match status" value="1"/>
</dbReference>
<keyword evidence="2" id="KW-0805">Transcription regulation</keyword>
<dbReference type="InterPro" id="IPR045843">
    <property type="entry name" value="IND-like"/>
</dbReference>
<evidence type="ECO:0000256" key="5">
    <source>
        <dbReference type="ARBA" id="ARBA00023242"/>
    </source>
</evidence>
<dbReference type="FunFam" id="4.10.280.10:FF:000022">
    <property type="entry name" value="Basic helix-loop-helix transcription factor"/>
    <property type="match status" value="1"/>
</dbReference>
<dbReference type="GO" id="GO:0046983">
    <property type="term" value="F:protein dimerization activity"/>
    <property type="evidence" value="ECO:0007669"/>
    <property type="project" value="InterPro"/>
</dbReference>
<dbReference type="PROSITE" id="PS50888">
    <property type="entry name" value="BHLH"/>
    <property type="match status" value="1"/>
</dbReference>
<dbReference type="GO" id="GO:0000978">
    <property type="term" value="F:RNA polymerase II cis-regulatory region sequence-specific DNA binding"/>
    <property type="evidence" value="ECO:0007669"/>
    <property type="project" value="TreeGrafter"/>
</dbReference>
<name>A0A0H3Y7K4_SALMI</name>